<gene>
    <name evidence="1" type="ORF">FB473_000196</name>
</gene>
<dbReference type="InterPro" id="IPR029033">
    <property type="entry name" value="His_PPase_superfam"/>
</dbReference>
<dbReference type="Proteomes" id="UP000749311">
    <property type="component" value="Unassembled WGS sequence"/>
</dbReference>
<name>A0ABX0SFM3_9ACTN</name>
<dbReference type="GO" id="GO:0016787">
    <property type="term" value="F:hydrolase activity"/>
    <property type="evidence" value="ECO:0007669"/>
    <property type="project" value="UniProtKB-KW"/>
</dbReference>
<comment type="caution">
    <text evidence="1">The sequence shown here is derived from an EMBL/GenBank/DDBJ whole genome shotgun (WGS) entry which is preliminary data.</text>
</comment>
<dbReference type="Gene3D" id="3.40.50.1240">
    <property type="entry name" value="Phosphoglycerate mutase-like"/>
    <property type="match status" value="1"/>
</dbReference>
<dbReference type="InterPro" id="IPR013078">
    <property type="entry name" value="His_Pase_superF_clade-1"/>
</dbReference>
<accession>A0ABX0SFM3</accession>
<proteinExistence type="predicted"/>
<dbReference type="SUPFAM" id="SSF53254">
    <property type="entry name" value="Phosphoglycerate mutase-like"/>
    <property type="match status" value="1"/>
</dbReference>
<dbReference type="RefSeq" id="WP_167164003.1">
    <property type="nucleotide sequence ID" value="NZ_BAAAOO010000012.1"/>
</dbReference>
<dbReference type="SMART" id="SM00855">
    <property type="entry name" value="PGAM"/>
    <property type="match status" value="1"/>
</dbReference>
<sequence>MNRTLVLMRHAKALAHSALGDRGRELAPRGWQEAQQAGRELAGHGIQSVLCSASARTRQTVEALGLRVPGDGPVPVEYLDDLYLGTADAIRRRIGEVDDDITGLLVVGHSPGIPTVAADLAWASKPQDADTIQRWFPTASYSQFRIDGPWAGLRDSDEGVRLTAIGRPGQTTIQT</sequence>
<dbReference type="CDD" id="cd07067">
    <property type="entry name" value="HP_PGM_like"/>
    <property type="match status" value="1"/>
</dbReference>
<organism evidence="1 2">
    <name type="scientific">Brooklawnia cerclae</name>
    <dbReference type="NCBI Taxonomy" id="349934"/>
    <lineage>
        <taxon>Bacteria</taxon>
        <taxon>Bacillati</taxon>
        <taxon>Actinomycetota</taxon>
        <taxon>Actinomycetes</taxon>
        <taxon>Propionibacteriales</taxon>
        <taxon>Propionibacteriaceae</taxon>
        <taxon>Brooklawnia</taxon>
    </lineage>
</organism>
<dbReference type="Pfam" id="PF00300">
    <property type="entry name" value="His_Phos_1"/>
    <property type="match status" value="1"/>
</dbReference>
<protein>
    <submittedName>
        <fullName evidence="1">Phosphohistidine phosphatase</fullName>
        <ecNumber evidence="1">3.1.3.-</ecNumber>
    </submittedName>
</protein>
<reference evidence="1 2" key="1">
    <citation type="submission" date="2020-02" db="EMBL/GenBank/DDBJ databases">
        <title>Sequencing the genomes of 1000 actinobacteria strains.</title>
        <authorList>
            <person name="Klenk H.-P."/>
        </authorList>
    </citation>
    <scope>NUCLEOTIDE SEQUENCE [LARGE SCALE GENOMIC DNA]</scope>
    <source>
        <strain evidence="1 2">DSM 19609</strain>
    </source>
</reference>
<keyword evidence="1" id="KW-0378">Hydrolase</keyword>
<keyword evidence="2" id="KW-1185">Reference proteome</keyword>
<dbReference type="EC" id="3.1.3.-" evidence="1"/>
<evidence type="ECO:0000313" key="1">
    <source>
        <dbReference type="EMBL" id="NIH55551.1"/>
    </source>
</evidence>
<dbReference type="EMBL" id="JAAMOZ010000001">
    <property type="protein sequence ID" value="NIH55551.1"/>
    <property type="molecule type" value="Genomic_DNA"/>
</dbReference>
<evidence type="ECO:0000313" key="2">
    <source>
        <dbReference type="Proteomes" id="UP000749311"/>
    </source>
</evidence>